<dbReference type="Pfam" id="PF09822">
    <property type="entry name" value="ABC_transp_aux"/>
    <property type="match status" value="1"/>
</dbReference>
<feature type="region of interest" description="Disordered" evidence="1">
    <location>
        <begin position="1"/>
        <end position="46"/>
    </location>
</feature>
<evidence type="ECO:0000256" key="1">
    <source>
        <dbReference type="SAM" id="MobiDB-lite"/>
    </source>
</evidence>
<dbReference type="SUPFAM" id="SSF52317">
    <property type="entry name" value="Class I glutamine amidotransferase-like"/>
    <property type="match status" value="1"/>
</dbReference>
<comment type="caution">
    <text evidence="5">The sequence shown here is derived from an EMBL/GenBank/DDBJ whole genome shotgun (WGS) entry which is preliminary data.</text>
</comment>
<protein>
    <submittedName>
        <fullName evidence="5">GldG family protein</fullName>
    </submittedName>
</protein>
<reference evidence="5 6" key="1">
    <citation type="submission" date="2022-11" db="EMBL/GenBank/DDBJ databases">
        <title>Minimal conservation of predation-associated metabolite biosynthetic gene clusters underscores biosynthetic potential of Myxococcota including descriptions for ten novel species: Archangium lansinium sp. nov., Myxococcus landrumus sp. nov., Nannocystis bai.</title>
        <authorList>
            <person name="Ahearne A."/>
            <person name="Stevens C."/>
            <person name="Dowd S."/>
        </authorList>
    </citation>
    <scope>NUCLEOTIDE SEQUENCE [LARGE SCALE GENOMIC DNA]</scope>
    <source>
        <strain evidence="5 6">RJM3</strain>
    </source>
</reference>
<evidence type="ECO:0000313" key="6">
    <source>
        <dbReference type="Proteomes" id="UP001221411"/>
    </source>
</evidence>
<dbReference type="EMBL" id="JAQNDO010000001">
    <property type="protein sequence ID" value="MDC0747056.1"/>
    <property type="molecule type" value="Genomic_DNA"/>
</dbReference>
<evidence type="ECO:0000259" key="4">
    <source>
        <dbReference type="Pfam" id="PF23357"/>
    </source>
</evidence>
<dbReference type="InterPro" id="IPR029062">
    <property type="entry name" value="Class_I_gatase-like"/>
</dbReference>
<sequence length="557" mass="60275">MSEERKPKKGKKAPRSEATKPKDVKPRAPKAPDPPREAAPEAPAGTSAGTKLGALVGLVAAMVLAVLVNVVAARHYRRFDFTKGGLYTLSPATVQTLHALGEPLRVDVLLPSGDPLALSIRHLLEAYRSETSRLEVHFTDPDRHAAEFVAVQRKYDERVVDGRVVTDAAIVIARGDRVQFITPRDLIEVEDENDVRARPRLEQALTAAIRAVVSTDRPKICFTTGHDEKSIETGGSGLAPLRERLEKNGHEVATVDAREKADDKDKARTPYAGCRVVVVAGPGQRFSEADTKKLEGFIEQGGNVLVAVGPVPDEGDQKYLDLGLDPLLDRFGIALSRDFVFETDPRLRAVRGYGETFLPIAKPHPITEGLIRAEQQGLGAVMTVASSLQKTGKGAAAVSPLLETSDNAFGMIDFFTWAKNPSDPAPNDADHKGPLTVSFAAEMPKRPGAERGARLVAIGSASPMMGENWQSDELRGTAIFVESAIAWLASAPTPLDIPNKPAFTAGLRMSEDSLASVFRYVVVFIPLASVLTGLAVHLRRRATERRGTRKEKERAPE</sequence>
<gene>
    <name evidence="5" type="ORF">POL67_37350</name>
</gene>
<organism evidence="5 6">
    <name type="scientific">Polyangium mundeleinium</name>
    <dbReference type="NCBI Taxonomy" id="2995306"/>
    <lineage>
        <taxon>Bacteria</taxon>
        <taxon>Pseudomonadati</taxon>
        <taxon>Myxococcota</taxon>
        <taxon>Polyangia</taxon>
        <taxon>Polyangiales</taxon>
        <taxon>Polyangiaceae</taxon>
        <taxon>Polyangium</taxon>
    </lineage>
</organism>
<feature type="transmembrane region" description="Helical" evidence="2">
    <location>
        <begin position="52"/>
        <end position="72"/>
    </location>
</feature>
<feature type="domain" description="ABC-type uncharacterised transport system" evidence="3">
    <location>
        <begin position="217"/>
        <end position="459"/>
    </location>
</feature>
<name>A0ABT5F1U0_9BACT</name>
<dbReference type="InterPro" id="IPR055396">
    <property type="entry name" value="DUF7088"/>
</dbReference>
<dbReference type="Proteomes" id="UP001221411">
    <property type="component" value="Unassembled WGS sequence"/>
</dbReference>
<proteinExistence type="predicted"/>
<feature type="transmembrane region" description="Helical" evidence="2">
    <location>
        <begin position="517"/>
        <end position="536"/>
    </location>
</feature>
<feature type="domain" description="DUF7088" evidence="4">
    <location>
        <begin position="85"/>
        <end position="148"/>
    </location>
</feature>
<dbReference type="RefSeq" id="WP_271925421.1">
    <property type="nucleotide sequence ID" value="NZ_JAQNDO010000001.1"/>
</dbReference>
<dbReference type="InterPro" id="IPR019196">
    <property type="entry name" value="ABC_transp_unknown"/>
</dbReference>
<feature type="compositionally biased region" description="Basic and acidic residues" evidence="1">
    <location>
        <begin position="14"/>
        <end position="26"/>
    </location>
</feature>
<dbReference type="Pfam" id="PF23357">
    <property type="entry name" value="DUF7088"/>
    <property type="match status" value="1"/>
</dbReference>
<accession>A0ABT5F1U0</accession>
<keyword evidence="2" id="KW-1133">Transmembrane helix</keyword>
<evidence type="ECO:0000256" key="2">
    <source>
        <dbReference type="SAM" id="Phobius"/>
    </source>
</evidence>
<evidence type="ECO:0000313" key="5">
    <source>
        <dbReference type="EMBL" id="MDC0747056.1"/>
    </source>
</evidence>
<evidence type="ECO:0000259" key="3">
    <source>
        <dbReference type="Pfam" id="PF09822"/>
    </source>
</evidence>
<keyword evidence="6" id="KW-1185">Reference proteome</keyword>
<keyword evidence="2" id="KW-0472">Membrane</keyword>
<keyword evidence="2" id="KW-0812">Transmembrane</keyword>